<evidence type="ECO:0000313" key="2">
    <source>
        <dbReference type="EMBL" id="KAL1876107.1"/>
    </source>
</evidence>
<reference evidence="2 3" key="1">
    <citation type="journal article" date="2024" name="IMA Fungus">
        <title>IMA Genome - F19 : A genome assembly and annotation guide to empower mycologists, including annotated draft genome sequences of Ceratocystis pirilliformis, Diaporthe australafricana, Fusarium ophioides, Paecilomyces lecythidis, and Sporothrix stenoceras.</title>
        <authorList>
            <person name="Aylward J."/>
            <person name="Wilson A.M."/>
            <person name="Visagie C.M."/>
            <person name="Spraker J."/>
            <person name="Barnes I."/>
            <person name="Buitendag C."/>
            <person name="Ceriani C."/>
            <person name="Del Mar Angel L."/>
            <person name="du Plessis D."/>
            <person name="Fuchs T."/>
            <person name="Gasser K."/>
            <person name="Kramer D."/>
            <person name="Li W."/>
            <person name="Munsamy K."/>
            <person name="Piso A."/>
            <person name="Price J.L."/>
            <person name="Sonnekus B."/>
            <person name="Thomas C."/>
            <person name="van der Nest A."/>
            <person name="van Dijk A."/>
            <person name="van Heerden A."/>
            <person name="van Vuuren N."/>
            <person name="Yilmaz N."/>
            <person name="Duong T.A."/>
            <person name="van der Merwe N.A."/>
            <person name="Wingfield M.J."/>
            <person name="Wingfield B.D."/>
        </authorList>
    </citation>
    <scope>NUCLEOTIDE SEQUENCE [LARGE SCALE GENOMIC DNA]</scope>
    <source>
        <strain evidence="2 3">CMW 18167</strain>
    </source>
</reference>
<name>A0ABR3XJF8_9EURO</name>
<feature type="domain" description="Aminoglycoside phosphotransferase" evidence="1">
    <location>
        <begin position="12"/>
        <end position="225"/>
    </location>
</feature>
<dbReference type="Gene3D" id="3.90.1200.10">
    <property type="match status" value="1"/>
</dbReference>
<dbReference type="Pfam" id="PF01636">
    <property type="entry name" value="APH"/>
    <property type="match status" value="1"/>
</dbReference>
<dbReference type="InterPro" id="IPR002575">
    <property type="entry name" value="Aminoglycoside_PTrfase"/>
</dbReference>
<evidence type="ECO:0000313" key="3">
    <source>
        <dbReference type="Proteomes" id="UP001583193"/>
    </source>
</evidence>
<dbReference type="InterPro" id="IPR011009">
    <property type="entry name" value="Kinase-like_dom_sf"/>
</dbReference>
<dbReference type="PANTHER" id="PTHR21310">
    <property type="entry name" value="AMINOGLYCOSIDE PHOSPHOTRANSFERASE-RELATED-RELATED"/>
    <property type="match status" value="1"/>
</dbReference>
<dbReference type="CDD" id="cd05120">
    <property type="entry name" value="APH_ChoK_like"/>
    <property type="match status" value="1"/>
</dbReference>
<comment type="caution">
    <text evidence="2">The sequence shown here is derived from an EMBL/GenBank/DDBJ whole genome shotgun (WGS) entry which is preliminary data.</text>
</comment>
<dbReference type="PANTHER" id="PTHR21310:SF15">
    <property type="entry name" value="AMINOGLYCOSIDE PHOSPHOTRANSFERASE DOMAIN-CONTAINING PROTEIN"/>
    <property type="match status" value="1"/>
</dbReference>
<gene>
    <name evidence="2" type="ORF">Plec18167_005368</name>
</gene>
<dbReference type="EMBL" id="JAVDPF010000016">
    <property type="protein sequence ID" value="KAL1876107.1"/>
    <property type="molecule type" value="Genomic_DNA"/>
</dbReference>
<proteinExistence type="predicted"/>
<sequence>MAFDISGHFEETEISNVYGNTVVRRRYEDGRDFALKNKPKDFFNKSEADMMQYASCMGIKAPQVRGCVDNPQDNEIIFMASDFVPGDTLLDAWLRMDESQRASIKAQLKEQLALMRKCQMQYIGRVDRQAFRNIFDPIRFSFAGPFMSEGEFDTWCLSQTEGIAERWKWKASLMLRGGEYSKDFVLTHGDLFPQDIIVHDGKLMGIVDWEHSGFFPEYFEYAVVMSQHGYEGQEWWKGIIEEILPPISKTRLGFATALRRAGWLV</sequence>
<keyword evidence="3" id="KW-1185">Reference proteome</keyword>
<protein>
    <recommendedName>
        <fullName evidence="1">Aminoglycoside phosphotransferase domain-containing protein</fullName>
    </recommendedName>
</protein>
<organism evidence="2 3">
    <name type="scientific">Paecilomyces lecythidis</name>
    <dbReference type="NCBI Taxonomy" id="3004212"/>
    <lineage>
        <taxon>Eukaryota</taxon>
        <taxon>Fungi</taxon>
        <taxon>Dikarya</taxon>
        <taxon>Ascomycota</taxon>
        <taxon>Pezizomycotina</taxon>
        <taxon>Eurotiomycetes</taxon>
        <taxon>Eurotiomycetidae</taxon>
        <taxon>Eurotiales</taxon>
        <taxon>Thermoascaceae</taxon>
        <taxon>Paecilomyces</taxon>
    </lineage>
</organism>
<accession>A0ABR3XJF8</accession>
<evidence type="ECO:0000259" key="1">
    <source>
        <dbReference type="Pfam" id="PF01636"/>
    </source>
</evidence>
<dbReference type="InterPro" id="IPR051678">
    <property type="entry name" value="AGP_Transferase"/>
</dbReference>
<dbReference type="Proteomes" id="UP001583193">
    <property type="component" value="Unassembled WGS sequence"/>
</dbReference>
<dbReference type="SUPFAM" id="SSF56112">
    <property type="entry name" value="Protein kinase-like (PK-like)"/>
    <property type="match status" value="1"/>
</dbReference>